<dbReference type="Pfam" id="PF03548">
    <property type="entry name" value="LolA"/>
    <property type="match status" value="1"/>
</dbReference>
<reference evidence="1" key="1">
    <citation type="submission" date="2021-07" db="EMBL/GenBank/DDBJ databases">
        <title>Complete genome sequence of Crassaminicella sp. 143-21, isolated from a deep-sea hydrothermal vent.</title>
        <authorList>
            <person name="Li X."/>
        </authorList>
    </citation>
    <scope>NUCLEOTIDE SEQUENCE</scope>
    <source>
        <strain evidence="1">143-21</strain>
    </source>
</reference>
<dbReference type="InterPro" id="IPR004564">
    <property type="entry name" value="OM_lipoprot_carrier_LolA-like"/>
</dbReference>
<dbReference type="EMBL" id="CP078093">
    <property type="protein sequence ID" value="QXM05311.1"/>
    <property type="molecule type" value="Genomic_DNA"/>
</dbReference>
<dbReference type="PROSITE" id="PS51257">
    <property type="entry name" value="PROKAR_LIPOPROTEIN"/>
    <property type="match status" value="1"/>
</dbReference>
<dbReference type="PANTHER" id="PTHR37507">
    <property type="entry name" value="SPORULATION PROTEIN YDCC"/>
    <property type="match status" value="1"/>
</dbReference>
<dbReference type="InterPro" id="IPR052944">
    <property type="entry name" value="Sporulation_related"/>
</dbReference>
<sequence length="209" mass="24895">MMRGRGIILSIFIILLITGCAPKTEQDIFYDVQKKLHKMESYTCRVEITSIGNKGSQKYVMKQWFKKPNRYKLEVISPENLKGKITLSNGKKVWIYHPGIEQTWITDEFSNEEQNLFLGYFIKNFLNSEQVNVNVEGLDDKKYFVIDTDIPGNHAYYHKERLWIDMEKMQPYLLEVFDVKGDKRIEVKYEVFEYNPKLKEELFYFQADD</sequence>
<dbReference type="Proteomes" id="UP000886818">
    <property type="component" value="Chromosome"/>
</dbReference>
<keyword evidence="1" id="KW-0449">Lipoprotein</keyword>
<proteinExistence type="predicted"/>
<dbReference type="CDD" id="cd16325">
    <property type="entry name" value="LolA"/>
    <property type="match status" value="1"/>
</dbReference>
<evidence type="ECO:0000313" key="1">
    <source>
        <dbReference type="EMBL" id="QXM05311.1"/>
    </source>
</evidence>
<keyword evidence="2" id="KW-1185">Reference proteome</keyword>
<evidence type="ECO:0000313" key="2">
    <source>
        <dbReference type="Proteomes" id="UP000886818"/>
    </source>
</evidence>
<accession>A0ABX8R931</accession>
<name>A0ABX8R931_9CLOT</name>
<protein>
    <submittedName>
        <fullName evidence="1">Outer-membrane lipoprotein carrier protein LolA</fullName>
    </submittedName>
</protein>
<organism evidence="1 2">
    <name type="scientific">Crassaminicella indica</name>
    <dbReference type="NCBI Taxonomy" id="2855394"/>
    <lineage>
        <taxon>Bacteria</taxon>
        <taxon>Bacillati</taxon>
        <taxon>Bacillota</taxon>
        <taxon>Clostridia</taxon>
        <taxon>Eubacteriales</taxon>
        <taxon>Clostridiaceae</taxon>
        <taxon>Crassaminicella</taxon>
    </lineage>
</organism>
<dbReference type="RefSeq" id="WP_218282011.1">
    <property type="nucleotide sequence ID" value="NZ_CP078093.1"/>
</dbReference>
<gene>
    <name evidence="1" type="ORF">KVH43_07865</name>
</gene>
<dbReference type="PANTHER" id="PTHR37507:SF2">
    <property type="entry name" value="SPORULATION PROTEIN YDCC"/>
    <property type="match status" value="1"/>
</dbReference>